<dbReference type="InterPro" id="IPR036149">
    <property type="entry name" value="APC_N_sf"/>
</dbReference>
<dbReference type="GO" id="GO:0090090">
    <property type="term" value="P:negative regulation of canonical Wnt signaling pathway"/>
    <property type="evidence" value="ECO:0007669"/>
    <property type="project" value="TreeGrafter"/>
</dbReference>
<dbReference type="GO" id="GO:0007026">
    <property type="term" value="P:negative regulation of microtubule depolymerization"/>
    <property type="evidence" value="ECO:0007669"/>
    <property type="project" value="TreeGrafter"/>
</dbReference>
<dbReference type="PANTHER" id="PTHR12607:SF11">
    <property type="entry name" value="ADENOMATOUS POLYPOSIS COLI PROTEIN"/>
    <property type="match status" value="1"/>
</dbReference>
<dbReference type="GO" id="GO:0016342">
    <property type="term" value="C:catenin complex"/>
    <property type="evidence" value="ECO:0007669"/>
    <property type="project" value="TreeGrafter"/>
</dbReference>
<evidence type="ECO:0000256" key="1">
    <source>
        <dbReference type="SAM" id="Coils"/>
    </source>
</evidence>
<comment type="caution">
    <text evidence="4">The sequence shown here is derived from an EMBL/GenBank/DDBJ whole genome shotgun (WGS) entry which is preliminary data.</text>
</comment>
<evidence type="ECO:0000259" key="3">
    <source>
        <dbReference type="Pfam" id="PF16689"/>
    </source>
</evidence>
<evidence type="ECO:0000313" key="4">
    <source>
        <dbReference type="EMBL" id="KAK5878278.1"/>
    </source>
</evidence>
<dbReference type="GO" id="GO:0016477">
    <property type="term" value="P:cell migration"/>
    <property type="evidence" value="ECO:0007669"/>
    <property type="project" value="TreeGrafter"/>
</dbReference>
<dbReference type="Proteomes" id="UP001335648">
    <property type="component" value="Unassembled WGS sequence"/>
</dbReference>
<feature type="compositionally biased region" description="Gly residues" evidence="2">
    <location>
        <begin position="41"/>
        <end position="52"/>
    </location>
</feature>
<dbReference type="GO" id="GO:0007399">
    <property type="term" value="P:nervous system development"/>
    <property type="evidence" value="ECO:0007669"/>
    <property type="project" value="TreeGrafter"/>
</dbReference>
<evidence type="ECO:0000256" key="2">
    <source>
        <dbReference type="SAM" id="MobiDB-lite"/>
    </source>
</evidence>
<dbReference type="SUPFAM" id="SSF58050">
    <property type="entry name" value="N-terminal coiled coil domain from apc"/>
    <property type="match status" value="1"/>
</dbReference>
<dbReference type="Pfam" id="PF16689">
    <property type="entry name" value="APC_N_CC"/>
    <property type="match status" value="1"/>
</dbReference>
<dbReference type="GO" id="GO:0008013">
    <property type="term" value="F:beta-catenin binding"/>
    <property type="evidence" value="ECO:0007669"/>
    <property type="project" value="InterPro"/>
</dbReference>
<dbReference type="Gene3D" id="1.20.5.10">
    <property type="match status" value="1"/>
</dbReference>
<dbReference type="EMBL" id="JAULUE010002065">
    <property type="protein sequence ID" value="KAK5878278.1"/>
    <property type="molecule type" value="Genomic_DNA"/>
</dbReference>
<dbReference type="GO" id="GO:0005881">
    <property type="term" value="C:cytoplasmic microtubule"/>
    <property type="evidence" value="ECO:0007669"/>
    <property type="project" value="TreeGrafter"/>
</dbReference>
<dbReference type="GO" id="GO:0045295">
    <property type="term" value="F:gamma-catenin binding"/>
    <property type="evidence" value="ECO:0007669"/>
    <property type="project" value="TreeGrafter"/>
</dbReference>
<name>A0AAN8B4D3_9TELE</name>
<organism evidence="4 5">
    <name type="scientific">Champsocephalus esox</name>
    <name type="common">pike icefish</name>
    <dbReference type="NCBI Taxonomy" id="159716"/>
    <lineage>
        <taxon>Eukaryota</taxon>
        <taxon>Metazoa</taxon>
        <taxon>Chordata</taxon>
        <taxon>Craniata</taxon>
        <taxon>Vertebrata</taxon>
        <taxon>Euteleostomi</taxon>
        <taxon>Actinopterygii</taxon>
        <taxon>Neopterygii</taxon>
        <taxon>Teleostei</taxon>
        <taxon>Neoteleostei</taxon>
        <taxon>Acanthomorphata</taxon>
        <taxon>Eupercaria</taxon>
        <taxon>Perciformes</taxon>
        <taxon>Notothenioidei</taxon>
        <taxon>Channichthyidae</taxon>
        <taxon>Champsocephalus</taxon>
    </lineage>
</organism>
<reference evidence="4 5" key="1">
    <citation type="journal article" date="2023" name="Mol. Biol. Evol.">
        <title>Genomics of Secondarily Temperate Adaptation in the Only Non-Antarctic Icefish.</title>
        <authorList>
            <person name="Rivera-Colon A.G."/>
            <person name="Rayamajhi N."/>
            <person name="Minhas B.F."/>
            <person name="Madrigal G."/>
            <person name="Bilyk K.T."/>
            <person name="Yoon V."/>
            <person name="Hune M."/>
            <person name="Gregory S."/>
            <person name="Cheng C.H.C."/>
            <person name="Catchen J.M."/>
        </authorList>
    </citation>
    <scope>NUCLEOTIDE SEQUENCE [LARGE SCALE GENOMIC DNA]</scope>
    <source>
        <strain evidence="4">JC2023a</strain>
    </source>
</reference>
<accession>A0AAN8B4D3</accession>
<dbReference type="GO" id="GO:0001708">
    <property type="term" value="P:cell fate specification"/>
    <property type="evidence" value="ECO:0007669"/>
    <property type="project" value="TreeGrafter"/>
</dbReference>
<dbReference type="AlphaFoldDB" id="A0AAN8B4D3"/>
<dbReference type="PANTHER" id="PTHR12607">
    <property type="entry name" value="ADENOMATOUS POLYPOSIS COLI PROTEIN FAMILY"/>
    <property type="match status" value="1"/>
</dbReference>
<dbReference type="GO" id="GO:0008017">
    <property type="term" value="F:microtubule binding"/>
    <property type="evidence" value="ECO:0007669"/>
    <property type="project" value="TreeGrafter"/>
</dbReference>
<sequence>MQSILGAGRPPPPPSVCCLLIGCCRPQLTVRRGREGEGDGSDGGYSDGVGGGSSVMAAASYDQLLRQVEVLKMENSTLRQELQDNSNHLTHLESEAENMKEVLKQLQGTIEEESGEASGSQLELIERLKERSLDSSGF</sequence>
<dbReference type="InterPro" id="IPR032038">
    <property type="entry name" value="APC_N"/>
</dbReference>
<feature type="region of interest" description="Disordered" evidence="2">
    <location>
        <begin position="31"/>
        <end position="52"/>
    </location>
</feature>
<dbReference type="InterPro" id="IPR026818">
    <property type="entry name" value="Apc_fam"/>
</dbReference>
<dbReference type="GO" id="GO:0007389">
    <property type="term" value="P:pattern specification process"/>
    <property type="evidence" value="ECO:0007669"/>
    <property type="project" value="TreeGrafter"/>
</dbReference>
<keyword evidence="5" id="KW-1185">Reference proteome</keyword>
<gene>
    <name evidence="4" type="ORF">CesoFtcFv8_023698</name>
</gene>
<feature type="coiled-coil region" evidence="1">
    <location>
        <begin position="61"/>
        <end position="116"/>
    </location>
</feature>
<keyword evidence="1" id="KW-0175">Coiled coil</keyword>
<protein>
    <recommendedName>
        <fullName evidence="3">Adenomatous polyposis coli N-terminal dimerisation domain-containing protein</fullName>
    </recommendedName>
</protein>
<evidence type="ECO:0000313" key="5">
    <source>
        <dbReference type="Proteomes" id="UP001335648"/>
    </source>
</evidence>
<dbReference type="GO" id="GO:0030877">
    <property type="term" value="C:beta-catenin destruction complex"/>
    <property type="evidence" value="ECO:0007669"/>
    <property type="project" value="TreeGrafter"/>
</dbReference>
<proteinExistence type="predicted"/>
<feature type="domain" description="Adenomatous polyposis coli N-terminal dimerisation" evidence="3">
    <location>
        <begin position="59"/>
        <end position="110"/>
    </location>
</feature>